<name>A0A7R9BGL1_9CRUS</name>
<dbReference type="SUPFAM" id="SSF56994">
    <property type="entry name" value="Insulin-like"/>
    <property type="match status" value="1"/>
</dbReference>
<keyword evidence="1" id="KW-0165">Cleavage on pair of basic residues</keyword>
<evidence type="ECO:0000256" key="2">
    <source>
        <dbReference type="ARBA" id="ARBA00022729"/>
    </source>
</evidence>
<evidence type="ECO:0000259" key="3">
    <source>
        <dbReference type="SMART" id="SM00078"/>
    </source>
</evidence>
<feature type="domain" description="Insulin-like" evidence="3">
    <location>
        <begin position="136"/>
        <end position="211"/>
    </location>
</feature>
<keyword evidence="2" id="KW-0732">Signal</keyword>
<dbReference type="GO" id="GO:0005179">
    <property type="term" value="F:hormone activity"/>
    <property type="evidence" value="ECO:0007669"/>
    <property type="project" value="InterPro"/>
</dbReference>
<dbReference type="SMART" id="SM00078">
    <property type="entry name" value="IlGF"/>
    <property type="match status" value="1"/>
</dbReference>
<accession>A0A7R9BGL1</accession>
<dbReference type="InterPro" id="IPR036438">
    <property type="entry name" value="Insulin-like_sf"/>
</dbReference>
<dbReference type="Pfam" id="PF00049">
    <property type="entry name" value="Insulin"/>
    <property type="match status" value="1"/>
</dbReference>
<evidence type="ECO:0000313" key="5">
    <source>
        <dbReference type="Proteomes" id="UP000678499"/>
    </source>
</evidence>
<reference evidence="4" key="1">
    <citation type="submission" date="2020-11" db="EMBL/GenBank/DDBJ databases">
        <authorList>
            <person name="Tran Van P."/>
        </authorList>
    </citation>
    <scope>NUCLEOTIDE SEQUENCE</scope>
</reference>
<dbReference type="GO" id="GO:0005576">
    <property type="term" value="C:extracellular region"/>
    <property type="evidence" value="ECO:0007669"/>
    <property type="project" value="InterPro"/>
</dbReference>
<dbReference type="Proteomes" id="UP000678499">
    <property type="component" value="Unassembled WGS sequence"/>
</dbReference>
<dbReference type="AlphaFoldDB" id="A0A7R9BGL1"/>
<organism evidence="4">
    <name type="scientific">Notodromas monacha</name>
    <dbReference type="NCBI Taxonomy" id="399045"/>
    <lineage>
        <taxon>Eukaryota</taxon>
        <taxon>Metazoa</taxon>
        <taxon>Ecdysozoa</taxon>
        <taxon>Arthropoda</taxon>
        <taxon>Crustacea</taxon>
        <taxon>Oligostraca</taxon>
        <taxon>Ostracoda</taxon>
        <taxon>Podocopa</taxon>
        <taxon>Podocopida</taxon>
        <taxon>Cypridocopina</taxon>
        <taxon>Cypridoidea</taxon>
        <taxon>Cyprididae</taxon>
        <taxon>Notodromas</taxon>
    </lineage>
</organism>
<evidence type="ECO:0000256" key="1">
    <source>
        <dbReference type="ARBA" id="ARBA00022685"/>
    </source>
</evidence>
<evidence type="ECO:0000313" key="4">
    <source>
        <dbReference type="EMBL" id="CAD7274954.1"/>
    </source>
</evidence>
<dbReference type="EMBL" id="OA882366">
    <property type="protein sequence ID" value="CAD7274954.1"/>
    <property type="molecule type" value="Genomic_DNA"/>
</dbReference>
<keyword evidence="5" id="KW-1185">Reference proteome</keyword>
<dbReference type="Gene3D" id="1.10.100.10">
    <property type="entry name" value="Insulin-like"/>
    <property type="match status" value="1"/>
</dbReference>
<gene>
    <name evidence="4" type="ORF">NMOB1V02_LOCUS2764</name>
</gene>
<proteinExistence type="predicted"/>
<dbReference type="InterPro" id="IPR016179">
    <property type="entry name" value="Insulin-like"/>
</dbReference>
<protein>
    <recommendedName>
        <fullName evidence="3">Insulin-like domain-containing protein</fullName>
    </recommendedName>
</protein>
<sequence>MGFELVLGQGAQKPSIDTGDLQGTKKPRRFTELVSMLETQRDCNSVPAVKSARNKRMSHLSSKAVLLNVCIMVLPIAHAAVPGLAFAAPQVHSNQISFAAAEKYGIMSDADSPTYRRFSSKPVDRRVRKVSLTDTVVACGDFLLLTLNFVCEMFERKSDRVKRRAAARDNFAEVEGESLDTMSLLLNKRSQNLVTTCCYRECRVSQMLDYCHHVK</sequence>
<dbReference type="EMBL" id="CAJPEX010000329">
    <property type="protein sequence ID" value="CAG0915106.1"/>
    <property type="molecule type" value="Genomic_DNA"/>
</dbReference>